<accession>A0A7L4N7Y5</accession>
<organism evidence="3 4">
    <name type="scientific">Ceyx cyanopectus</name>
    <name type="common">Indigo-banded kingfisher</name>
    <dbReference type="NCBI Taxonomy" id="390723"/>
    <lineage>
        <taxon>Eukaryota</taxon>
        <taxon>Metazoa</taxon>
        <taxon>Chordata</taxon>
        <taxon>Craniata</taxon>
        <taxon>Vertebrata</taxon>
        <taxon>Euteleostomi</taxon>
        <taxon>Archelosauria</taxon>
        <taxon>Archosauria</taxon>
        <taxon>Dinosauria</taxon>
        <taxon>Saurischia</taxon>
        <taxon>Theropoda</taxon>
        <taxon>Coelurosauria</taxon>
        <taxon>Aves</taxon>
        <taxon>Neognathae</taxon>
        <taxon>Neoaves</taxon>
        <taxon>Telluraves</taxon>
        <taxon>Coraciimorphae</taxon>
        <taxon>Coraciiformes</taxon>
        <taxon>Alcedinidae</taxon>
        <taxon>Ceyx</taxon>
    </lineage>
</organism>
<reference evidence="3 4" key="1">
    <citation type="submission" date="2020-02" db="EMBL/GenBank/DDBJ databases">
        <title>Bird 10,000 Genomes (B10K) Project - Family phase.</title>
        <authorList>
            <person name="Zhang G."/>
        </authorList>
    </citation>
    <scope>NUCLEOTIDE SEQUENCE [LARGE SCALE GENOMIC DNA]</scope>
    <source>
        <strain evidence="3">B10K-DU-013-51</strain>
        <tissue evidence="3">Mixed tissue sample</tissue>
    </source>
</reference>
<feature type="non-terminal residue" evidence="3">
    <location>
        <position position="84"/>
    </location>
</feature>
<evidence type="ECO:0000313" key="4">
    <source>
        <dbReference type="Proteomes" id="UP000586704"/>
    </source>
</evidence>
<evidence type="ECO:0000313" key="3">
    <source>
        <dbReference type="EMBL" id="NXY86129.1"/>
    </source>
</evidence>
<gene>
    <name evidence="3" type="primary">Arhgap31_0</name>
    <name evidence="3" type="ORF">CEYCYA_R03768</name>
</gene>
<sequence>IKHLTHLASFSNMTNMHTRNLALVWAPNLLRSKDIEAVGCSGDAAFLEVRVQQLVIEFILNHVDQIFNNRKASSAENIGNHLPE</sequence>
<keyword evidence="4" id="KW-1185">Reference proteome</keyword>
<proteinExistence type="predicted"/>
<dbReference type="InterPro" id="IPR051576">
    <property type="entry name" value="PX-Rho_GAP"/>
</dbReference>
<evidence type="ECO:0000259" key="2">
    <source>
        <dbReference type="PROSITE" id="PS50238"/>
    </source>
</evidence>
<dbReference type="OrthoDB" id="79452at2759"/>
<comment type="caution">
    <text evidence="3">The sequence shown here is derived from an EMBL/GenBank/DDBJ whole genome shotgun (WGS) entry which is preliminary data.</text>
</comment>
<dbReference type="Gene3D" id="1.10.555.10">
    <property type="entry name" value="Rho GTPase activation protein"/>
    <property type="match status" value="1"/>
</dbReference>
<dbReference type="SUPFAM" id="SSF48350">
    <property type="entry name" value="GTPase activation domain, GAP"/>
    <property type="match status" value="1"/>
</dbReference>
<dbReference type="GO" id="GO:0030027">
    <property type="term" value="C:lamellipodium"/>
    <property type="evidence" value="ECO:0007669"/>
    <property type="project" value="TreeGrafter"/>
</dbReference>
<dbReference type="PANTHER" id="PTHR15729">
    <property type="entry name" value="CDC42 GTPASE-ACTIVATING PROTEIN"/>
    <property type="match status" value="1"/>
</dbReference>
<dbReference type="EMBL" id="VYZU01044464">
    <property type="protein sequence ID" value="NXY86129.1"/>
    <property type="molecule type" value="Genomic_DNA"/>
</dbReference>
<dbReference type="FunFam" id="1.10.555.10:FF:000059">
    <property type="entry name" value="rho GTPase-activating protein 30 isoform X2"/>
    <property type="match status" value="1"/>
</dbReference>
<dbReference type="AlphaFoldDB" id="A0A7L4N7Y5"/>
<dbReference type="Pfam" id="PF00620">
    <property type="entry name" value="RhoGAP"/>
    <property type="match status" value="1"/>
</dbReference>
<dbReference type="Proteomes" id="UP000586704">
    <property type="component" value="Unassembled WGS sequence"/>
</dbReference>
<feature type="domain" description="Rho-GAP" evidence="2">
    <location>
        <begin position="1"/>
        <end position="67"/>
    </location>
</feature>
<keyword evidence="1" id="KW-0343">GTPase activation</keyword>
<dbReference type="PROSITE" id="PS50238">
    <property type="entry name" value="RHOGAP"/>
    <property type="match status" value="1"/>
</dbReference>
<dbReference type="GO" id="GO:0007264">
    <property type="term" value="P:small GTPase-mediated signal transduction"/>
    <property type="evidence" value="ECO:0007669"/>
    <property type="project" value="TreeGrafter"/>
</dbReference>
<dbReference type="GO" id="GO:0005096">
    <property type="term" value="F:GTPase activator activity"/>
    <property type="evidence" value="ECO:0007669"/>
    <property type="project" value="UniProtKB-KW"/>
</dbReference>
<protein>
    <submittedName>
        <fullName evidence="3">RHG31 protein</fullName>
    </submittedName>
</protein>
<evidence type="ECO:0000256" key="1">
    <source>
        <dbReference type="ARBA" id="ARBA00022468"/>
    </source>
</evidence>
<dbReference type="PANTHER" id="PTHR15729:SF3">
    <property type="entry name" value="RHO GTPASE-ACTIVATING PROTEIN 31"/>
    <property type="match status" value="1"/>
</dbReference>
<feature type="non-terminal residue" evidence="3">
    <location>
        <position position="1"/>
    </location>
</feature>
<dbReference type="InterPro" id="IPR000198">
    <property type="entry name" value="RhoGAP_dom"/>
</dbReference>
<name>A0A7L4N7Y5_9AVES</name>
<dbReference type="InterPro" id="IPR008936">
    <property type="entry name" value="Rho_GTPase_activation_prot"/>
</dbReference>